<sequence>MGVPGHPVCLLAAALLLVTGTGASVFSADQLTSTYSILDSRQCLPDDFDLSKVHSSSSCENLVQGPDLPKNEGQTGGKPLTGAELKAAVSSMFSAMQAHKLGLSSDPAWQEAARQIVDSCQQKAQGMPLEQTTVYALLCIRWSFFADCDRQQRERGELDAAGEQRQLAFLQGDCPLSPQSLKNVLEAVTGRTFEQCGLDTAATYEDVVNALHCLLENFLDGDSFDYKKLLQAIISALFNNIQFSFEDAGNIITVVTECKDSENAEDFFDCWINLGVLSCAYQEAIQVAAAIPGQCKLSA</sequence>
<dbReference type="AlphaFoldDB" id="A0A6A4WD35"/>
<organism evidence="2 3">
    <name type="scientific">Amphibalanus amphitrite</name>
    <name type="common">Striped barnacle</name>
    <name type="synonym">Balanus amphitrite</name>
    <dbReference type="NCBI Taxonomy" id="1232801"/>
    <lineage>
        <taxon>Eukaryota</taxon>
        <taxon>Metazoa</taxon>
        <taxon>Ecdysozoa</taxon>
        <taxon>Arthropoda</taxon>
        <taxon>Crustacea</taxon>
        <taxon>Multicrustacea</taxon>
        <taxon>Cirripedia</taxon>
        <taxon>Thoracica</taxon>
        <taxon>Thoracicalcarea</taxon>
        <taxon>Balanomorpha</taxon>
        <taxon>Balanoidea</taxon>
        <taxon>Balanidae</taxon>
        <taxon>Amphibalaninae</taxon>
        <taxon>Amphibalanus</taxon>
    </lineage>
</organism>
<name>A0A6A4WD35_AMPAM</name>
<feature type="signal peptide" evidence="1">
    <location>
        <begin position="1"/>
        <end position="23"/>
    </location>
</feature>
<accession>A0A6A4WD35</accession>
<proteinExistence type="predicted"/>
<dbReference type="EMBL" id="VIIS01001237">
    <property type="protein sequence ID" value="KAF0300772.1"/>
    <property type="molecule type" value="Genomic_DNA"/>
</dbReference>
<protein>
    <submittedName>
        <fullName evidence="2">Uncharacterized protein</fullName>
    </submittedName>
</protein>
<feature type="chain" id="PRO_5025689015" evidence="1">
    <location>
        <begin position="24"/>
        <end position="299"/>
    </location>
</feature>
<evidence type="ECO:0000256" key="1">
    <source>
        <dbReference type="SAM" id="SignalP"/>
    </source>
</evidence>
<evidence type="ECO:0000313" key="2">
    <source>
        <dbReference type="EMBL" id="KAF0300772.1"/>
    </source>
</evidence>
<dbReference type="Proteomes" id="UP000440578">
    <property type="component" value="Unassembled WGS sequence"/>
</dbReference>
<evidence type="ECO:0000313" key="3">
    <source>
        <dbReference type="Proteomes" id="UP000440578"/>
    </source>
</evidence>
<reference evidence="2 3" key="1">
    <citation type="submission" date="2019-07" db="EMBL/GenBank/DDBJ databases">
        <title>Draft genome assembly of a fouling barnacle, Amphibalanus amphitrite (Darwin, 1854): The first reference genome for Thecostraca.</title>
        <authorList>
            <person name="Kim W."/>
        </authorList>
    </citation>
    <scope>NUCLEOTIDE SEQUENCE [LARGE SCALE GENOMIC DNA]</scope>
    <source>
        <strain evidence="2">SNU_AA5</strain>
        <tissue evidence="2">Soma without cirri and trophi</tissue>
    </source>
</reference>
<keyword evidence="1" id="KW-0732">Signal</keyword>
<gene>
    <name evidence="2" type="ORF">FJT64_003281</name>
</gene>
<comment type="caution">
    <text evidence="2">The sequence shown here is derived from an EMBL/GenBank/DDBJ whole genome shotgun (WGS) entry which is preliminary data.</text>
</comment>
<keyword evidence="3" id="KW-1185">Reference proteome</keyword>